<dbReference type="GO" id="GO:0009279">
    <property type="term" value="C:cell outer membrane"/>
    <property type="evidence" value="ECO:0007669"/>
    <property type="project" value="UniProtKB-SubCell"/>
</dbReference>
<evidence type="ECO:0000256" key="5">
    <source>
        <dbReference type="SAM" id="SignalP"/>
    </source>
</evidence>
<evidence type="ECO:0000256" key="1">
    <source>
        <dbReference type="ARBA" id="ARBA00004442"/>
    </source>
</evidence>
<protein>
    <submittedName>
        <fullName evidence="8">TonB-dependent receptor</fullName>
    </submittedName>
</protein>
<dbReference type="InterPro" id="IPR036942">
    <property type="entry name" value="Beta-barrel_TonB_sf"/>
</dbReference>
<dbReference type="Gene3D" id="2.40.170.20">
    <property type="entry name" value="TonB-dependent receptor, beta-barrel domain"/>
    <property type="match status" value="1"/>
</dbReference>
<feature type="signal peptide" evidence="5">
    <location>
        <begin position="1"/>
        <end position="26"/>
    </location>
</feature>
<organism evidence="8 9">
    <name type="scientific">Alloprevotella tannerae</name>
    <dbReference type="NCBI Taxonomy" id="76122"/>
    <lineage>
        <taxon>Bacteria</taxon>
        <taxon>Pseudomonadati</taxon>
        <taxon>Bacteroidota</taxon>
        <taxon>Bacteroidia</taxon>
        <taxon>Bacteroidales</taxon>
        <taxon>Prevotellaceae</taxon>
        <taxon>Alloprevotella</taxon>
    </lineage>
</organism>
<dbReference type="Gene3D" id="2.170.130.10">
    <property type="entry name" value="TonB-dependent receptor, plug domain"/>
    <property type="match status" value="1"/>
</dbReference>
<proteinExistence type="predicted"/>
<evidence type="ECO:0000256" key="3">
    <source>
        <dbReference type="ARBA" id="ARBA00023237"/>
    </source>
</evidence>
<feature type="compositionally biased region" description="Polar residues" evidence="4">
    <location>
        <begin position="475"/>
        <end position="489"/>
    </location>
</feature>
<evidence type="ECO:0000256" key="4">
    <source>
        <dbReference type="SAM" id="MobiDB-lite"/>
    </source>
</evidence>
<comment type="subcellular location">
    <subcellularLocation>
        <location evidence="1">Cell outer membrane</location>
    </subcellularLocation>
</comment>
<keyword evidence="8" id="KW-0675">Receptor</keyword>
<dbReference type="InterPro" id="IPR037066">
    <property type="entry name" value="Plug_dom_sf"/>
</dbReference>
<dbReference type="SUPFAM" id="SSF56935">
    <property type="entry name" value="Porins"/>
    <property type="match status" value="1"/>
</dbReference>
<feature type="region of interest" description="Disordered" evidence="4">
    <location>
        <begin position="471"/>
        <end position="493"/>
    </location>
</feature>
<accession>A0A929WY00</accession>
<dbReference type="InterPro" id="IPR041700">
    <property type="entry name" value="OMP_b-brl_3"/>
</dbReference>
<evidence type="ECO:0000259" key="6">
    <source>
        <dbReference type="Pfam" id="PF07715"/>
    </source>
</evidence>
<evidence type="ECO:0000256" key="2">
    <source>
        <dbReference type="ARBA" id="ARBA00023136"/>
    </source>
</evidence>
<dbReference type="SUPFAM" id="SSF49478">
    <property type="entry name" value="Cna protein B-type domain"/>
    <property type="match status" value="1"/>
</dbReference>
<dbReference type="RefSeq" id="WP_303764452.1">
    <property type="nucleotide sequence ID" value="NZ_JABZGR010000024.1"/>
</dbReference>
<sequence length="827" mass="91838">MKHTFNTVMYAAVLALVLISTLPTQAQTVASYTIKGLVVDSANAQPEPYATIRLYQAGKHKHLIATGVADEQGVFSLTCTQAGRYTLEAAALSKGFCSRDFILAEEKQVDLGRLALFISESDLKTAVVTAKAPLVKATGDRINYAVKDDPESKTQSLLDMLRKVPLVTVDGQDKITVNGSGSFKVYVNGQPNKLMSSNPGEIFKSYPASAVKSVEVITNPGAKYDAEGVSGILNIIMQTQDNTNGYTFTPGIRASQRGINESLFAMVKQGKLTLSGNLNLFQSKSIPTDLLIERNTFSTPGNLLFRNEGTSKQRSHGNMGSLEASYEFDAHNLLSVSSNWWGFRQNQDVTGETRLLKDGVTYLGGNHRSGTLKNGMDNIEIGVDYQHTFKHPQQKLTLSYHYSNEKTTADNFYWFRQVVNQAGLLDQLTKGTMKSPEHTGQIDFTTPLSASQTLSTGVKYIARRNVSDFDELTRPSETSTPLTPDPSRSSHYRHNNNIGAAYGEWAYQRDALALRIGLRFETSHIEVKYPDGSKPSFSKTLNDLVPSVSASWNLSPTQIIKANYNLRINRPSIDALSPYVARNFPGMLSYGNPNLTSTRWHNFELGYNRFGRVLTLMASLNYTTTTNEMSNYSFFDGRLLNSTYGNRTHVKTGTFNLNVMWNATKTTRLNVNAALNYDDYKSYASGEHNHGYSGSVFANLTQDLWWKLQLGVTGGYFRGRYTLQGSQPSFHFNSLSLTRSFLKDDRLTVTLVGANLFFPQLKMTNETIGKDFTNIQRFTMHENMVFAVGVTWRIGHLKAAVKKADHTISNQDVINQKNNQGTQAVGM</sequence>
<keyword evidence="3" id="KW-0998">Cell outer membrane</keyword>
<dbReference type="Proteomes" id="UP000704068">
    <property type="component" value="Unassembled WGS sequence"/>
</dbReference>
<feature type="domain" description="TonB-dependent receptor plug" evidence="6">
    <location>
        <begin position="151"/>
        <end position="232"/>
    </location>
</feature>
<dbReference type="EMBL" id="JABZGR010000024">
    <property type="protein sequence ID" value="MBF0970810.1"/>
    <property type="molecule type" value="Genomic_DNA"/>
</dbReference>
<dbReference type="InterPro" id="IPR012910">
    <property type="entry name" value="Plug_dom"/>
</dbReference>
<reference evidence="8" key="1">
    <citation type="submission" date="2020-04" db="EMBL/GenBank/DDBJ databases">
        <title>Deep metagenomics examines the oral microbiome during advanced dental caries in children, revealing novel taxa and co-occurrences with host molecules.</title>
        <authorList>
            <person name="Baker J.L."/>
            <person name="Morton J.T."/>
            <person name="Dinis M."/>
            <person name="Alvarez R."/>
            <person name="Tran N.C."/>
            <person name="Knight R."/>
            <person name="Edlund A."/>
        </authorList>
    </citation>
    <scope>NUCLEOTIDE SEQUENCE</scope>
    <source>
        <strain evidence="8">JCVI_34_bin.1</strain>
    </source>
</reference>
<keyword evidence="5" id="KW-0732">Signal</keyword>
<dbReference type="AlphaFoldDB" id="A0A929WY00"/>
<name>A0A929WY00_9BACT</name>
<feature type="chain" id="PRO_5037439374" evidence="5">
    <location>
        <begin position="27"/>
        <end position="827"/>
    </location>
</feature>
<keyword evidence="2" id="KW-0472">Membrane</keyword>
<gene>
    <name evidence="8" type="ORF">HXK21_07195</name>
</gene>
<comment type="caution">
    <text evidence="8">The sequence shown here is derived from an EMBL/GenBank/DDBJ whole genome shotgun (WGS) entry which is preliminary data.</text>
</comment>
<evidence type="ECO:0000313" key="9">
    <source>
        <dbReference type="Proteomes" id="UP000704068"/>
    </source>
</evidence>
<evidence type="ECO:0000313" key="8">
    <source>
        <dbReference type="EMBL" id="MBF0970810.1"/>
    </source>
</evidence>
<feature type="domain" description="Outer membrane protein beta-barrel" evidence="7">
    <location>
        <begin position="387"/>
        <end position="785"/>
    </location>
</feature>
<evidence type="ECO:0000259" key="7">
    <source>
        <dbReference type="Pfam" id="PF14905"/>
    </source>
</evidence>
<dbReference type="Pfam" id="PF14905">
    <property type="entry name" value="OMP_b-brl_3"/>
    <property type="match status" value="1"/>
</dbReference>
<dbReference type="Pfam" id="PF07715">
    <property type="entry name" value="Plug"/>
    <property type="match status" value="1"/>
</dbReference>
<dbReference type="PANTHER" id="PTHR40980:SF3">
    <property type="entry name" value="TONB-DEPENDENT RECEPTOR-LIKE BETA-BARREL DOMAIN-CONTAINING PROTEIN"/>
    <property type="match status" value="1"/>
</dbReference>
<dbReference type="PANTHER" id="PTHR40980">
    <property type="entry name" value="PLUG DOMAIN-CONTAINING PROTEIN"/>
    <property type="match status" value="1"/>
</dbReference>